<dbReference type="Gene3D" id="3.90.640.20">
    <property type="entry name" value="Heat-shock cognate protein, ATPase"/>
    <property type="match status" value="1"/>
</dbReference>
<dbReference type="Gene3D" id="3.30.565.40">
    <property type="entry name" value="Fervidobacterium nodosum Rt17-B1 like"/>
    <property type="match status" value="1"/>
</dbReference>
<evidence type="ECO:0000259" key="2">
    <source>
        <dbReference type="Pfam" id="PF13739"/>
    </source>
</evidence>
<reference evidence="3" key="1">
    <citation type="submission" date="2022-05" db="EMBL/GenBank/DDBJ databases">
        <title>Comparative Genomics of Spacecraft Associated Microbes.</title>
        <authorList>
            <person name="Tran M.T."/>
            <person name="Wright A."/>
            <person name="Seuylemezian A."/>
            <person name="Eisen J."/>
            <person name="Coil D."/>
        </authorList>
    </citation>
    <scope>NUCLEOTIDE SEQUENCE</scope>
    <source>
        <strain evidence="3">214.1.1</strain>
    </source>
</reference>
<evidence type="ECO:0000259" key="1">
    <source>
        <dbReference type="Pfam" id="PF11738"/>
    </source>
</evidence>
<feature type="domain" description="DUF3298" evidence="1">
    <location>
        <begin position="113"/>
        <end position="184"/>
    </location>
</feature>
<dbReference type="AlphaFoldDB" id="A0A9X2DLM2"/>
<dbReference type="RefSeq" id="WP_251221398.1">
    <property type="nucleotide sequence ID" value="NZ_JAMBOL010000001.1"/>
</dbReference>
<dbReference type="Pfam" id="PF11738">
    <property type="entry name" value="DUF3298"/>
    <property type="match status" value="1"/>
</dbReference>
<protein>
    <submittedName>
        <fullName evidence="3">DUF3298 and DUF4163 domain-containing protein</fullName>
    </submittedName>
</protein>
<evidence type="ECO:0000313" key="3">
    <source>
        <dbReference type="EMBL" id="MCM3712518.1"/>
    </source>
</evidence>
<name>A0A9X2DLM2_9BACI</name>
<dbReference type="InterPro" id="IPR025303">
    <property type="entry name" value="PdaC"/>
</dbReference>
<dbReference type="Pfam" id="PF13739">
    <property type="entry name" value="PdaC"/>
    <property type="match status" value="1"/>
</dbReference>
<dbReference type="InterPro" id="IPR021729">
    <property type="entry name" value="DUF3298"/>
</dbReference>
<organism evidence="3 4">
    <name type="scientific">Halalkalibacter oceani</name>
    <dbReference type="NCBI Taxonomy" id="1653776"/>
    <lineage>
        <taxon>Bacteria</taxon>
        <taxon>Bacillati</taxon>
        <taxon>Bacillota</taxon>
        <taxon>Bacilli</taxon>
        <taxon>Bacillales</taxon>
        <taxon>Bacillaceae</taxon>
        <taxon>Halalkalibacter</taxon>
    </lineage>
</organism>
<accession>A0A9X2DLM2</accession>
<proteinExistence type="predicted"/>
<feature type="domain" description="Deacetylase PdaC" evidence="2">
    <location>
        <begin position="20"/>
        <end position="95"/>
    </location>
</feature>
<dbReference type="EMBL" id="JAMBOL010000001">
    <property type="protein sequence ID" value="MCM3712518.1"/>
    <property type="molecule type" value="Genomic_DNA"/>
</dbReference>
<comment type="caution">
    <text evidence="3">The sequence shown here is derived from an EMBL/GenBank/DDBJ whole genome shotgun (WGS) entry which is preliminary data.</text>
</comment>
<dbReference type="Proteomes" id="UP001139179">
    <property type="component" value="Unassembled WGS sequence"/>
</dbReference>
<keyword evidence="4" id="KW-1185">Reference proteome</keyword>
<sequence>MNTWQLPVQVIARQLVQPRLDIYYPELSGLANQQVQEKLNRRIVKQVMTMIKKQGYEKEPQTVITGGFEVKTNQRDIISLTNNHYAYSGGAHGLTIQRSLTMNTVTGDIYTLKDLFKPGANYSKALNAIIRRQIKERDLPLLTEFKGIAPNQYFYIADKALVLYFQLYELLPYAAGIPYFVIPVYELEHIVAEDGPLGRMIG</sequence>
<evidence type="ECO:0000313" key="4">
    <source>
        <dbReference type="Proteomes" id="UP001139179"/>
    </source>
</evidence>
<gene>
    <name evidence="3" type="ORF">M3202_00355</name>
</gene>
<dbReference type="InterPro" id="IPR037126">
    <property type="entry name" value="PdaC/RsiV-like_sf"/>
</dbReference>